<proteinExistence type="predicted"/>
<dbReference type="RefSeq" id="WP_179546090.1">
    <property type="nucleotide sequence ID" value="NZ_CP060009.1"/>
</dbReference>
<sequence>MARIAQALHLLPTQGERVPWNLLQHYLPDLALLHCGKLEDDELMLSNLRKEPQAGSAQP</sequence>
<evidence type="ECO:0000313" key="2">
    <source>
        <dbReference type="Proteomes" id="UP000515254"/>
    </source>
</evidence>
<name>A0ABX6SHS8_9PSED</name>
<accession>A0ABX6SHS8</accession>
<gene>
    <name evidence="1" type="ORF">HNQ25_22500</name>
</gene>
<dbReference type="Proteomes" id="UP000515254">
    <property type="component" value="Chromosome"/>
</dbReference>
<evidence type="ECO:0000313" key="1">
    <source>
        <dbReference type="EMBL" id="QNH01032.1"/>
    </source>
</evidence>
<dbReference type="EMBL" id="CP060009">
    <property type="protein sequence ID" value="QNH01032.1"/>
    <property type="molecule type" value="Genomic_DNA"/>
</dbReference>
<organism evidence="1 2">
    <name type="scientific">Pseudomonas sediminis</name>
    <dbReference type="NCBI Taxonomy" id="1691904"/>
    <lineage>
        <taxon>Bacteria</taxon>
        <taxon>Pseudomonadati</taxon>
        <taxon>Pseudomonadota</taxon>
        <taxon>Gammaproteobacteria</taxon>
        <taxon>Pseudomonadales</taxon>
        <taxon>Pseudomonadaceae</taxon>
        <taxon>Pseudomonas</taxon>
    </lineage>
</organism>
<protein>
    <submittedName>
        <fullName evidence="1">Uncharacterized protein</fullName>
    </submittedName>
</protein>
<keyword evidence="2" id="KW-1185">Reference proteome</keyword>
<reference evidence="1 2" key="1">
    <citation type="journal article" date="2020" name="Microbiol. Resour. Announc.">
        <title>Complete genome sequences of four natural Pseudomonas isolates that catabolize a wide range of aromatic compounds relevant to lignin valorization.</title>
        <authorList>
            <person name="Hatmaker E.A."/>
            <person name="Presley G."/>
            <person name="Cannon O."/>
            <person name="Guss A.M."/>
            <person name="Elkins J.G."/>
        </authorList>
    </citation>
    <scope>NUCLEOTIDE SEQUENCE [LARGE SCALE GENOMIC DNA]</scope>
    <source>
        <strain evidence="1 2">B10D7D</strain>
    </source>
</reference>